<evidence type="ECO:0000256" key="7">
    <source>
        <dbReference type="ARBA" id="ARBA00023010"/>
    </source>
</evidence>
<dbReference type="NCBIfam" id="TIGR01410">
    <property type="entry name" value="tatB"/>
    <property type="match status" value="1"/>
</dbReference>
<evidence type="ECO:0000256" key="6">
    <source>
        <dbReference type="ARBA" id="ARBA00022989"/>
    </source>
</evidence>
<evidence type="ECO:0000256" key="3">
    <source>
        <dbReference type="ARBA" id="ARBA00022475"/>
    </source>
</evidence>
<name>A0A1H9ELM2_9GAMM</name>
<feature type="region of interest" description="Disordered" evidence="9">
    <location>
        <begin position="72"/>
        <end position="104"/>
    </location>
</feature>
<evidence type="ECO:0000313" key="11">
    <source>
        <dbReference type="Proteomes" id="UP000199233"/>
    </source>
</evidence>
<dbReference type="InterPro" id="IPR003369">
    <property type="entry name" value="TatA/B/E"/>
</dbReference>
<evidence type="ECO:0000256" key="5">
    <source>
        <dbReference type="ARBA" id="ARBA00022927"/>
    </source>
</evidence>
<dbReference type="STRING" id="489703.SAMN04488038_10581"/>
<evidence type="ECO:0000256" key="2">
    <source>
        <dbReference type="ARBA" id="ARBA00022448"/>
    </source>
</evidence>
<dbReference type="GO" id="GO:0043953">
    <property type="term" value="P:protein transport by the Tat complex"/>
    <property type="evidence" value="ECO:0007669"/>
    <property type="project" value="InterPro"/>
</dbReference>
<feature type="compositionally biased region" description="Basic and acidic residues" evidence="9">
    <location>
        <begin position="90"/>
        <end position="104"/>
    </location>
</feature>
<evidence type="ECO:0000256" key="9">
    <source>
        <dbReference type="SAM" id="MobiDB-lite"/>
    </source>
</evidence>
<dbReference type="GO" id="GO:0016020">
    <property type="term" value="C:membrane"/>
    <property type="evidence" value="ECO:0007669"/>
    <property type="project" value="UniProtKB-SubCell"/>
</dbReference>
<evidence type="ECO:0000313" key="10">
    <source>
        <dbReference type="EMBL" id="SEQ26535.1"/>
    </source>
</evidence>
<keyword evidence="6" id="KW-1133">Transmembrane helix</keyword>
<accession>A0A1H9ELM2</accession>
<protein>
    <submittedName>
        <fullName evidence="10">Sec-independent protein translocase protein TatB</fullName>
    </submittedName>
</protein>
<reference evidence="10 11" key="1">
    <citation type="submission" date="2016-10" db="EMBL/GenBank/DDBJ databases">
        <authorList>
            <person name="de Groot N.N."/>
        </authorList>
    </citation>
    <scope>NUCLEOTIDE SEQUENCE [LARGE SCALE GENOMIC DNA]</scope>
    <source>
        <strain evidence="10 11">DSM 25927</strain>
    </source>
</reference>
<keyword evidence="11" id="KW-1185">Reference proteome</keyword>
<keyword evidence="5" id="KW-0653">Protein transport</keyword>
<proteinExistence type="predicted"/>
<dbReference type="EMBL" id="FOFS01000005">
    <property type="protein sequence ID" value="SEQ26535.1"/>
    <property type="molecule type" value="Genomic_DNA"/>
</dbReference>
<dbReference type="Pfam" id="PF02416">
    <property type="entry name" value="TatA_B_E"/>
    <property type="match status" value="1"/>
</dbReference>
<sequence>MFDVGFSEMLVCFIVALVVLGPEKLPKLARTIGRWTGQAKGYLRNLSAELDRESELAELRRQLDEAKRVVKGEADSFSQTVRETQQSVHDSVHTADKPKDDKAA</sequence>
<keyword evidence="7" id="KW-0811">Translocation</keyword>
<dbReference type="RefSeq" id="WP_093284048.1">
    <property type="nucleotide sequence ID" value="NZ_FOFS01000005.1"/>
</dbReference>
<evidence type="ECO:0000256" key="4">
    <source>
        <dbReference type="ARBA" id="ARBA00022692"/>
    </source>
</evidence>
<keyword evidence="8" id="KW-0472">Membrane</keyword>
<dbReference type="OrthoDB" id="9816005at2"/>
<evidence type="ECO:0000256" key="8">
    <source>
        <dbReference type="ARBA" id="ARBA00023136"/>
    </source>
</evidence>
<dbReference type="AlphaFoldDB" id="A0A1H9ELM2"/>
<dbReference type="PANTHER" id="PTHR33162">
    <property type="entry name" value="SEC-INDEPENDENT PROTEIN TRANSLOCASE PROTEIN TATA, CHLOROPLASTIC"/>
    <property type="match status" value="1"/>
</dbReference>
<keyword evidence="4" id="KW-0812">Transmembrane</keyword>
<evidence type="ECO:0000256" key="1">
    <source>
        <dbReference type="ARBA" id="ARBA00004167"/>
    </source>
</evidence>
<dbReference type="PRINTS" id="PR01506">
    <property type="entry name" value="TATBPROTEIN"/>
</dbReference>
<dbReference type="InterPro" id="IPR018448">
    <property type="entry name" value="TatB"/>
</dbReference>
<dbReference type="Gene3D" id="1.20.5.3310">
    <property type="match status" value="1"/>
</dbReference>
<dbReference type="PANTHER" id="PTHR33162:SF1">
    <property type="entry name" value="SEC-INDEPENDENT PROTEIN TRANSLOCASE PROTEIN TATA, CHLOROPLASTIC"/>
    <property type="match status" value="1"/>
</dbReference>
<gene>
    <name evidence="10" type="ORF">SAMN04488038_10581</name>
</gene>
<keyword evidence="2" id="KW-0813">Transport</keyword>
<keyword evidence="3" id="KW-1003">Cell membrane</keyword>
<organism evidence="10 11">
    <name type="scientific">Solimonas aquatica</name>
    <dbReference type="NCBI Taxonomy" id="489703"/>
    <lineage>
        <taxon>Bacteria</taxon>
        <taxon>Pseudomonadati</taxon>
        <taxon>Pseudomonadota</taxon>
        <taxon>Gammaproteobacteria</taxon>
        <taxon>Nevskiales</taxon>
        <taxon>Nevskiaceae</taxon>
        <taxon>Solimonas</taxon>
    </lineage>
</organism>
<dbReference type="Proteomes" id="UP000199233">
    <property type="component" value="Unassembled WGS sequence"/>
</dbReference>
<feature type="compositionally biased region" description="Polar residues" evidence="9">
    <location>
        <begin position="76"/>
        <end position="89"/>
    </location>
</feature>
<comment type="subcellular location">
    <subcellularLocation>
        <location evidence="1">Membrane</location>
        <topology evidence="1">Single-pass membrane protein</topology>
    </subcellularLocation>
</comment>
<dbReference type="GO" id="GO:0008320">
    <property type="term" value="F:protein transmembrane transporter activity"/>
    <property type="evidence" value="ECO:0007669"/>
    <property type="project" value="InterPro"/>
</dbReference>